<evidence type="ECO:0000259" key="7">
    <source>
        <dbReference type="PROSITE" id="PS50156"/>
    </source>
</evidence>
<comment type="subcellular location">
    <subcellularLocation>
        <location evidence="1">Cell membrane</location>
        <topology evidence="1">Multi-pass membrane protein</topology>
    </subcellularLocation>
</comment>
<feature type="transmembrane region" description="Helical" evidence="6">
    <location>
        <begin position="373"/>
        <end position="395"/>
    </location>
</feature>
<dbReference type="RefSeq" id="WP_274323126.1">
    <property type="nucleotide sequence ID" value="NZ_CP118158.1"/>
</dbReference>
<keyword evidence="4 6" id="KW-1133">Transmembrane helix</keyword>
<dbReference type="GeneID" id="78822384"/>
<dbReference type="InterPro" id="IPR004869">
    <property type="entry name" value="MMPL_dom"/>
</dbReference>
<dbReference type="SUPFAM" id="SSF82866">
    <property type="entry name" value="Multidrug efflux transporter AcrB transmembrane domain"/>
    <property type="match status" value="2"/>
</dbReference>
<reference evidence="8 9" key="1">
    <citation type="journal article" date="2019" name="Int. J. Syst. Evol. Microbiol.">
        <title>The Global Catalogue of Microorganisms (GCM) 10K type strain sequencing project: providing services to taxonomists for standard genome sequencing and annotation.</title>
        <authorList>
            <consortium name="The Broad Institute Genomics Platform"/>
            <consortium name="The Broad Institute Genome Sequencing Center for Infectious Disease"/>
            <person name="Wu L."/>
            <person name="Ma J."/>
        </authorList>
    </citation>
    <scope>NUCLEOTIDE SEQUENCE [LARGE SCALE GENOMIC DNA]</scope>
    <source>
        <strain evidence="8 9">XZYJT29</strain>
    </source>
</reference>
<dbReference type="PANTHER" id="PTHR33406:SF13">
    <property type="entry name" value="MEMBRANE PROTEIN YDFJ"/>
    <property type="match status" value="1"/>
</dbReference>
<dbReference type="PANTHER" id="PTHR33406">
    <property type="entry name" value="MEMBRANE PROTEIN MJ1562-RELATED"/>
    <property type="match status" value="1"/>
</dbReference>
<feature type="transmembrane region" description="Helical" evidence="6">
    <location>
        <begin position="341"/>
        <end position="361"/>
    </location>
</feature>
<evidence type="ECO:0000313" key="8">
    <source>
        <dbReference type="EMBL" id="MFC7142051.1"/>
    </source>
</evidence>
<proteinExistence type="predicted"/>
<dbReference type="InterPro" id="IPR050545">
    <property type="entry name" value="Mycobact_MmpL"/>
</dbReference>
<feature type="transmembrane region" description="Helical" evidence="6">
    <location>
        <begin position="249"/>
        <end position="266"/>
    </location>
</feature>
<dbReference type="Gene3D" id="1.20.1640.10">
    <property type="entry name" value="Multidrug efflux transporter AcrB transmembrane domain"/>
    <property type="match status" value="2"/>
</dbReference>
<feature type="transmembrane region" description="Helical" evidence="6">
    <location>
        <begin position="694"/>
        <end position="716"/>
    </location>
</feature>
<comment type="caution">
    <text evidence="8">The sequence shown here is derived from an EMBL/GenBank/DDBJ whole genome shotgun (WGS) entry which is preliminary data.</text>
</comment>
<gene>
    <name evidence="8" type="ORF">ACFQMA_19720</name>
</gene>
<dbReference type="Pfam" id="PF03176">
    <property type="entry name" value="MMPL"/>
    <property type="match status" value="2"/>
</dbReference>
<keyword evidence="9" id="KW-1185">Reference proteome</keyword>
<feature type="transmembrane region" description="Helical" evidence="6">
    <location>
        <begin position="301"/>
        <end position="320"/>
    </location>
</feature>
<feature type="domain" description="SSD" evidence="7">
    <location>
        <begin position="273"/>
        <end position="398"/>
    </location>
</feature>
<feature type="transmembrane region" description="Helical" evidence="6">
    <location>
        <begin position="722"/>
        <end position="742"/>
    </location>
</feature>
<accession>A0ABD5Y595</accession>
<keyword evidence="5 6" id="KW-0472">Membrane</keyword>
<dbReference type="GO" id="GO:0005886">
    <property type="term" value="C:plasma membrane"/>
    <property type="evidence" value="ECO:0007669"/>
    <property type="project" value="UniProtKB-SubCell"/>
</dbReference>
<protein>
    <submittedName>
        <fullName evidence="8">RND family transporter</fullName>
    </submittedName>
</protein>
<evidence type="ECO:0000256" key="5">
    <source>
        <dbReference type="ARBA" id="ARBA00023136"/>
    </source>
</evidence>
<keyword evidence="3 6" id="KW-0812">Transmembrane</keyword>
<evidence type="ECO:0000256" key="2">
    <source>
        <dbReference type="ARBA" id="ARBA00022475"/>
    </source>
</evidence>
<sequence>MRDALERPLRFVTEHNVVVLLVMLLATAGVVAGVGQLQTQSEANASSAVGDTEVAQKLDYIRANYGGHDNESDNATAVSPAPVYVRSDGGNALSKAALLESLRFQQAVLENESVAASLGGREPVGVANLVAERAAGDREATLDEQIAALESASEREVQSLVAETLGEGSQAAALLPGDYEAGTATAESHRMLFEFESADAGESAAETRTAATAALYEAAQDREDPEFFTTGEHAVAESNANYSQQTTELIVPVALLAILAVLAFSYRDLVDVIVGFAGVVLSVLWMFGILGWMGIPAGMTMIIGPVLVVGLSVDYGLHVFMRYREERGEAEGIREPMFRGLSSVAVALGLVTVTAAVGFMSNATNEFTVIRQLAIGITLGVVSTFVISLTLVPALKVTVDGLLERVGFDRRKRALGKTRLLEPFLSSGARLAKRAAPVVIVLALVAGSAGAVAWTDLDRQSVQQTNEPIAEWKQDLPGPLGWDTHEYEEQNRYVDEHYRAATEGDRRRSQVLLEGEVTSPDALAAVQAVHDSAAEQDAVFQRDGSVPVVSPLSVMQSVAAADEEFAQVYRDADTDGDGVPDRNVAGVYDALYGAAPDQASRVIERTDGQYRSLRVIVPISDAATYTAQGDAMQAVAGSVDADGVSAIAVGAGTLNEAELSQTADSILTTLVIALAAVGVLLTVIYRLATGSASLGAVTALPITLVLALVVGGMHLLDVPLTFLTALLLSLVVGLGIDYNIHVSDRFAQELERGQTVTGALRTAVTGTGGALLGSTLTSVGAFSALLLHPHPQIQSFGTLVVLALSLSFVVAVFVLPSLLLVWSNHGSVDAVRRESASRDAPMAQD</sequence>
<feature type="transmembrane region" description="Helical" evidence="6">
    <location>
        <begin position="273"/>
        <end position="295"/>
    </location>
</feature>
<feature type="domain" description="SSD" evidence="7">
    <location>
        <begin position="694"/>
        <end position="821"/>
    </location>
</feature>
<feature type="transmembrane region" description="Helical" evidence="6">
    <location>
        <begin position="799"/>
        <end position="822"/>
    </location>
</feature>
<evidence type="ECO:0000256" key="3">
    <source>
        <dbReference type="ARBA" id="ARBA00022692"/>
    </source>
</evidence>
<evidence type="ECO:0000313" key="9">
    <source>
        <dbReference type="Proteomes" id="UP001596432"/>
    </source>
</evidence>
<name>A0ABD5Y595_9EURY</name>
<dbReference type="AlphaFoldDB" id="A0ABD5Y595"/>
<keyword evidence="2" id="KW-1003">Cell membrane</keyword>
<dbReference type="PROSITE" id="PS50156">
    <property type="entry name" value="SSD"/>
    <property type="match status" value="2"/>
</dbReference>
<evidence type="ECO:0000256" key="6">
    <source>
        <dbReference type="SAM" id="Phobius"/>
    </source>
</evidence>
<dbReference type="EMBL" id="JBHTAS010000001">
    <property type="protein sequence ID" value="MFC7142051.1"/>
    <property type="molecule type" value="Genomic_DNA"/>
</dbReference>
<dbReference type="Proteomes" id="UP001596432">
    <property type="component" value="Unassembled WGS sequence"/>
</dbReference>
<evidence type="ECO:0000256" key="1">
    <source>
        <dbReference type="ARBA" id="ARBA00004651"/>
    </source>
</evidence>
<organism evidence="8 9">
    <name type="scientific">Halosimplex aquaticum</name>
    <dbReference type="NCBI Taxonomy" id="3026162"/>
    <lineage>
        <taxon>Archaea</taxon>
        <taxon>Methanobacteriati</taxon>
        <taxon>Methanobacteriota</taxon>
        <taxon>Stenosarchaea group</taxon>
        <taxon>Halobacteria</taxon>
        <taxon>Halobacteriales</taxon>
        <taxon>Haloarculaceae</taxon>
        <taxon>Halosimplex</taxon>
    </lineage>
</organism>
<feature type="transmembrane region" description="Helical" evidence="6">
    <location>
        <begin position="763"/>
        <end position="787"/>
    </location>
</feature>
<dbReference type="InterPro" id="IPR000731">
    <property type="entry name" value="SSD"/>
</dbReference>
<feature type="transmembrane region" description="Helical" evidence="6">
    <location>
        <begin position="435"/>
        <end position="454"/>
    </location>
</feature>
<feature type="transmembrane region" description="Helical" evidence="6">
    <location>
        <begin position="666"/>
        <end position="687"/>
    </location>
</feature>
<evidence type="ECO:0000256" key="4">
    <source>
        <dbReference type="ARBA" id="ARBA00022989"/>
    </source>
</evidence>